<dbReference type="Gene3D" id="2.130.10.10">
    <property type="entry name" value="YVTN repeat-like/Quinoprotein amine dehydrogenase"/>
    <property type="match status" value="1"/>
</dbReference>
<dbReference type="AlphaFoldDB" id="A0AAW1D5V5"/>
<gene>
    <name evidence="1" type="ORF">O3M35_010414</name>
</gene>
<dbReference type="EMBL" id="JAPXFL010000007">
    <property type="protein sequence ID" value="KAK9503964.1"/>
    <property type="molecule type" value="Genomic_DNA"/>
</dbReference>
<comment type="caution">
    <text evidence="1">The sequence shown here is derived from an EMBL/GenBank/DDBJ whole genome shotgun (WGS) entry which is preliminary data.</text>
</comment>
<organism evidence="1 2">
    <name type="scientific">Rhynocoris fuscipes</name>
    <dbReference type="NCBI Taxonomy" id="488301"/>
    <lineage>
        <taxon>Eukaryota</taxon>
        <taxon>Metazoa</taxon>
        <taxon>Ecdysozoa</taxon>
        <taxon>Arthropoda</taxon>
        <taxon>Hexapoda</taxon>
        <taxon>Insecta</taxon>
        <taxon>Pterygota</taxon>
        <taxon>Neoptera</taxon>
        <taxon>Paraneoptera</taxon>
        <taxon>Hemiptera</taxon>
        <taxon>Heteroptera</taxon>
        <taxon>Panheteroptera</taxon>
        <taxon>Cimicomorpha</taxon>
        <taxon>Reduviidae</taxon>
        <taxon>Harpactorinae</taxon>
        <taxon>Harpactorini</taxon>
        <taxon>Rhynocoris</taxon>
    </lineage>
</organism>
<evidence type="ECO:0000313" key="1">
    <source>
        <dbReference type="EMBL" id="KAK9503964.1"/>
    </source>
</evidence>
<accession>A0AAW1D5V5</accession>
<reference evidence="1 2" key="1">
    <citation type="submission" date="2022-12" db="EMBL/GenBank/DDBJ databases">
        <title>Chromosome-level genome assembly of true bugs.</title>
        <authorList>
            <person name="Ma L."/>
            <person name="Li H."/>
        </authorList>
    </citation>
    <scope>NUCLEOTIDE SEQUENCE [LARGE SCALE GENOMIC DNA]</scope>
    <source>
        <strain evidence="1">Lab_2022b</strain>
    </source>
</reference>
<dbReference type="Proteomes" id="UP001461498">
    <property type="component" value="Unassembled WGS sequence"/>
</dbReference>
<keyword evidence="2" id="KW-1185">Reference proteome</keyword>
<proteinExistence type="predicted"/>
<dbReference type="SUPFAM" id="SSF50998">
    <property type="entry name" value="Quinoprotein alcohol dehydrogenase-like"/>
    <property type="match status" value="1"/>
</dbReference>
<dbReference type="InterPro" id="IPR011047">
    <property type="entry name" value="Quinoprotein_ADH-like_sf"/>
</dbReference>
<dbReference type="InterPro" id="IPR015943">
    <property type="entry name" value="WD40/YVTN_repeat-like_dom_sf"/>
</dbReference>
<evidence type="ECO:0000313" key="2">
    <source>
        <dbReference type="Proteomes" id="UP001461498"/>
    </source>
</evidence>
<sequence>MIDFKVASYDGKTLVICFTSAIKIYKVIDEEFKEVQTISLSKGILLLLSSIYTNTLYISLNCGKIIILYKMNNDRYEEYIIFYKNVHSLNLQYSISKMNNFESILTKSFFSGDICNINSLLLGDFLYIFIEKKLYIWNFKDMICFKEMNASRFLIAQNKISIYISFELNNIIGFNINSQSFLTLKTDLNIDKIHINEYILLAILRNSTSFLDEIDEGKIIAWNKFTGEKLYETVLNNFDMLDYSFIHPKLDILINISDDNDMCALDTKEMKFIWQRPINRYRNPFSDGLSSVGFRNFAADKFLITIVDSNKNYHFIDAKTGETLYCFDDYQVIFVGYDILLLTDSYKKSIFIRQYF</sequence>
<protein>
    <submittedName>
        <fullName evidence="1">Uncharacterized protein</fullName>
    </submittedName>
</protein>
<name>A0AAW1D5V5_9HEMI</name>